<dbReference type="EMBL" id="BAABJZ010000012">
    <property type="protein sequence ID" value="GAA4877935.1"/>
    <property type="molecule type" value="Genomic_DNA"/>
</dbReference>
<protein>
    <submittedName>
        <fullName evidence="2">Alpha-ketoglutarate-dependent dioxygenase AlkB</fullName>
    </submittedName>
</protein>
<dbReference type="PANTHER" id="PTHR31212">
    <property type="entry name" value="ALPHA-KETOGLUTARATE-DEPENDENT DIOXYGENASE ALKB HOMOLOG 3"/>
    <property type="match status" value="1"/>
</dbReference>
<feature type="domain" description="Fe2OG dioxygenase" evidence="1">
    <location>
        <begin position="68"/>
        <end position="160"/>
    </location>
</feature>
<accession>A0ABP9EHM9</accession>
<evidence type="ECO:0000313" key="3">
    <source>
        <dbReference type="Proteomes" id="UP001499988"/>
    </source>
</evidence>
<name>A0ABP9EHM9_9GAMM</name>
<dbReference type="InterPro" id="IPR037151">
    <property type="entry name" value="AlkB-like_sf"/>
</dbReference>
<evidence type="ECO:0000313" key="2">
    <source>
        <dbReference type="EMBL" id="GAA4877935.1"/>
    </source>
</evidence>
<dbReference type="GO" id="GO:0051213">
    <property type="term" value="F:dioxygenase activity"/>
    <property type="evidence" value="ECO:0007669"/>
    <property type="project" value="UniProtKB-KW"/>
</dbReference>
<dbReference type="PANTHER" id="PTHR31212:SF4">
    <property type="entry name" value="ALPHA-KETOGLUTARATE-DEPENDENT DIOXYGENASE ALKB HOMOLOG 3"/>
    <property type="match status" value="1"/>
</dbReference>
<dbReference type="InterPro" id="IPR005123">
    <property type="entry name" value="Oxoglu/Fe-dep_dioxygenase_dom"/>
</dbReference>
<dbReference type="Pfam" id="PF13532">
    <property type="entry name" value="2OG-FeII_Oxy_2"/>
    <property type="match status" value="1"/>
</dbReference>
<sequence>MERVLARLPWRQPEVTVFGRRHPIPRRQCYLALPGCEYRYSGTLLTPEPLPREVADLMQWLNRQSQAGFNSVLANTYRDGGERMGWHRDNEPELGPSPPLAIVSFGARRRLRLRWTPKDSQAIELAPGSVLWLAPGVWHCLPASRRAQAPRTSLTFRRVIPGFYRSR</sequence>
<proteinExistence type="predicted"/>
<dbReference type="SUPFAM" id="SSF51197">
    <property type="entry name" value="Clavaminate synthase-like"/>
    <property type="match status" value="1"/>
</dbReference>
<dbReference type="Gene3D" id="2.60.120.590">
    <property type="entry name" value="Alpha-ketoglutarate-dependent dioxygenase AlkB-like"/>
    <property type="match status" value="1"/>
</dbReference>
<gene>
    <name evidence="2" type="ORF">GCM10023333_09080</name>
</gene>
<comment type="caution">
    <text evidence="2">The sequence shown here is derived from an EMBL/GenBank/DDBJ whole genome shotgun (WGS) entry which is preliminary data.</text>
</comment>
<evidence type="ECO:0000259" key="1">
    <source>
        <dbReference type="PROSITE" id="PS51471"/>
    </source>
</evidence>
<organism evidence="2 3">
    <name type="scientific">Ferrimonas pelagia</name>
    <dbReference type="NCBI Taxonomy" id="1177826"/>
    <lineage>
        <taxon>Bacteria</taxon>
        <taxon>Pseudomonadati</taxon>
        <taxon>Pseudomonadota</taxon>
        <taxon>Gammaproteobacteria</taxon>
        <taxon>Alteromonadales</taxon>
        <taxon>Ferrimonadaceae</taxon>
        <taxon>Ferrimonas</taxon>
    </lineage>
</organism>
<dbReference type="PROSITE" id="PS51471">
    <property type="entry name" value="FE2OG_OXY"/>
    <property type="match status" value="1"/>
</dbReference>
<dbReference type="InterPro" id="IPR027450">
    <property type="entry name" value="AlkB-like"/>
</dbReference>
<keyword evidence="2" id="KW-0560">Oxidoreductase</keyword>
<dbReference type="Proteomes" id="UP001499988">
    <property type="component" value="Unassembled WGS sequence"/>
</dbReference>
<keyword evidence="2" id="KW-0223">Dioxygenase</keyword>
<reference evidence="3" key="1">
    <citation type="journal article" date="2019" name="Int. J. Syst. Evol. Microbiol.">
        <title>The Global Catalogue of Microorganisms (GCM) 10K type strain sequencing project: providing services to taxonomists for standard genome sequencing and annotation.</title>
        <authorList>
            <consortium name="The Broad Institute Genomics Platform"/>
            <consortium name="The Broad Institute Genome Sequencing Center for Infectious Disease"/>
            <person name="Wu L."/>
            <person name="Ma J."/>
        </authorList>
    </citation>
    <scope>NUCLEOTIDE SEQUENCE [LARGE SCALE GENOMIC DNA]</scope>
    <source>
        <strain evidence="3">JCM 18401</strain>
    </source>
</reference>
<keyword evidence="3" id="KW-1185">Reference proteome</keyword>
<dbReference type="InterPro" id="IPR032854">
    <property type="entry name" value="ALKBH3"/>
</dbReference>